<name>A0A7R8VMI8_TIMDO</name>
<dbReference type="Gene3D" id="3.30.900.20">
    <property type="match status" value="1"/>
</dbReference>
<evidence type="ECO:0000256" key="1">
    <source>
        <dbReference type="SAM" id="MobiDB-lite"/>
    </source>
</evidence>
<organism evidence="2">
    <name type="scientific">Timema douglasi</name>
    <name type="common">Walking stick</name>
    <dbReference type="NCBI Taxonomy" id="61478"/>
    <lineage>
        <taxon>Eukaryota</taxon>
        <taxon>Metazoa</taxon>
        <taxon>Ecdysozoa</taxon>
        <taxon>Arthropoda</taxon>
        <taxon>Hexapoda</taxon>
        <taxon>Insecta</taxon>
        <taxon>Pterygota</taxon>
        <taxon>Neoptera</taxon>
        <taxon>Polyneoptera</taxon>
        <taxon>Phasmatodea</taxon>
        <taxon>Timematodea</taxon>
        <taxon>Timematoidea</taxon>
        <taxon>Timematidae</taxon>
        <taxon>Timema</taxon>
    </lineage>
</organism>
<feature type="region of interest" description="Disordered" evidence="1">
    <location>
        <begin position="42"/>
        <end position="62"/>
    </location>
</feature>
<accession>A0A7R8VMI8</accession>
<proteinExistence type="predicted"/>
<dbReference type="AlphaFoldDB" id="A0A7R8VMI8"/>
<dbReference type="EMBL" id="OA568224">
    <property type="protein sequence ID" value="CAD7201278.1"/>
    <property type="molecule type" value="Genomic_DNA"/>
</dbReference>
<gene>
    <name evidence="2" type="ORF">TDIB3V08_LOCUS7479</name>
</gene>
<reference evidence="2" key="1">
    <citation type="submission" date="2020-11" db="EMBL/GenBank/DDBJ databases">
        <authorList>
            <person name="Tran Van P."/>
        </authorList>
    </citation>
    <scope>NUCLEOTIDE SEQUENCE</scope>
</reference>
<sequence>MLPFNEALEDTQRAKTLKTHYRTDTRFGSNAVRSWFSTQPETHLIGGNRRDTPRPIGRSHHTPLEQFTSTVPAILACSGDDPRAPYTTRTSLILSVDVTDHFPFTVPKQNSIWAEWRQQKERDKLLSLIDTISTFDETVKNLSAELRAGAVDEVVLNVGEDSDLYCIRLPRLEFTHQDSNHRMDKYALQLLRSISSSSDFQQILSQDCPPLNTSIFVKKNSANFGVDWLSPYDGFPDTWDPANKVIIQFTCRPPGEAQICCGSNLEASSLKESCSEELSWFKSKKVLQGCNRTV</sequence>
<protein>
    <submittedName>
        <fullName evidence="2">Uncharacterized protein</fullName>
    </submittedName>
</protein>
<evidence type="ECO:0000313" key="2">
    <source>
        <dbReference type="EMBL" id="CAD7201278.1"/>
    </source>
</evidence>
<dbReference type="InterPro" id="IPR053729">
    <property type="entry name" value="MAD2L1BP_domain_sf"/>
</dbReference>